<dbReference type="GO" id="GO:0003700">
    <property type="term" value="F:DNA-binding transcription factor activity"/>
    <property type="evidence" value="ECO:0007669"/>
    <property type="project" value="InterPro"/>
</dbReference>
<feature type="domain" description="HTH merR-type" evidence="3">
    <location>
        <begin position="4"/>
        <end position="74"/>
    </location>
</feature>
<sequence length="138" mass="16186">MKERFSVDEVCERFGVTARTLHYYEEIGLLTDVPRTYGGHRYYEGRSLAQLEQIIRLKELLGISLQEIRILVEMEDKMEALREAYRRGQAPEEKTPFLDEAAPILAEQIERMTARIAKLEELKEGFERRLARVNELRG</sequence>
<dbReference type="PANTHER" id="PTHR30204:SF58">
    <property type="entry name" value="HTH-TYPE TRANSCRIPTIONAL REGULATOR YFMP"/>
    <property type="match status" value="1"/>
</dbReference>
<accession>A0A7X0RTQ0</accession>
<organism evidence="4 5">
    <name type="scientific">Cohnella nanjingensis</name>
    <dbReference type="NCBI Taxonomy" id="1387779"/>
    <lineage>
        <taxon>Bacteria</taxon>
        <taxon>Bacillati</taxon>
        <taxon>Bacillota</taxon>
        <taxon>Bacilli</taxon>
        <taxon>Bacillales</taxon>
        <taxon>Paenibacillaceae</taxon>
        <taxon>Cohnella</taxon>
    </lineage>
</organism>
<gene>
    <name evidence="4" type="ORF">H7C19_22040</name>
</gene>
<dbReference type="Proteomes" id="UP000547209">
    <property type="component" value="Unassembled WGS sequence"/>
</dbReference>
<protein>
    <submittedName>
        <fullName evidence="4">MerR family transcriptional regulator</fullName>
    </submittedName>
</protein>
<dbReference type="SUPFAM" id="SSF46955">
    <property type="entry name" value="Putative DNA-binding domain"/>
    <property type="match status" value="1"/>
</dbReference>
<reference evidence="4 5" key="1">
    <citation type="submission" date="2020-08" db="EMBL/GenBank/DDBJ databases">
        <title>Cohnella phylogeny.</title>
        <authorList>
            <person name="Dunlap C."/>
        </authorList>
    </citation>
    <scope>NUCLEOTIDE SEQUENCE [LARGE SCALE GENOMIC DNA]</scope>
    <source>
        <strain evidence="4 5">DSM 28246</strain>
    </source>
</reference>
<dbReference type="PROSITE" id="PS50937">
    <property type="entry name" value="HTH_MERR_2"/>
    <property type="match status" value="1"/>
</dbReference>
<dbReference type="InterPro" id="IPR009061">
    <property type="entry name" value="DNA-bd_dom_put_sf"/>
</dbReference>
<dbReference type="SMART" id="SM00422">
    <property type="entry name" value="HTH_MERR"/>
    <property type="match status" value="1"/>
</dbReference>
<name>A0A7X0RTQ0_9BACL</name>
<proteinExistence type="predicted"/>
<dbReference type="GO" id="GO:0003677">
    <property type="term" value="F:DNA binding"/>
    <property type="evidence" value="ECO:0007669"/>
    <property type="project" value="UniProtKB-KW"/>
</dbReference>
<dbReference type="Gene3D" id="1.10.1660.10">
    <property type="match status" value="1"/>
</dbReference>
<dbReference type="EMBL" id="JACJVP010000038">
    <property type="protein sequence ID" value="MBB6673363.1"/>
    <property type="molecule type" value="Genomic_DNA"/>
</dbReference>
<dbReference type="RefSeq" id="WP_185671232.1">
    <property type="nucleotide sequence ID" value="NZ_JACJVP010000038.1"/>
</dbReference>
<dbReference type="InterPro" id="IPR047057">
    <property type="entry name" value="MerR_fam"/>
</dbReference>
<feature type="coiled-coil region" evidence="2">
    <location>
        <begin position="102"/>
        <end position="136"/>
    </location>
</feature>
<evidence type="ECO:0000256" key="1">
    <source>
        <dbReference type="ARBA" id="ARBA00023125"/>
    </source>
</evidence>
<dbReference type="AlphaFoldDB" id="A0A7X0RTQ0"/>
<evidence type="ECO:0000313" key="4">
    <source>
        <dbReference type="EMBL" id="MBB6673363.1"/>
    </source>
</evidence>
<keyword evidence="1" id="KW-0238">DNA-binding</keyword>
<comment type="caution">
    <text evidence="4">The sequence shown here is derived from an EMBL/GenBank/DDBJ whole genome shotgun (WGS) entry which is preliminary data.</text>
</comment>
<evidence type="ECO:0000313" key="5">
    <source>
        <dbReference type="Proteomes" id="UP000547209"/>
    </source>
</evidence>
<dbReference type="InterPro" id="IPR000551">
    <property type="entry name" value="MerR-type_HTH_dom"/>
</dbReference>
<keyword evidence="2" id="KW-0175">Coiled coil</keyword>
<evidence type="ECO:0000256" key="2">
    <source>
        <dbReference type="SAM" id="Coils"/>
    </source>
</evidence>
<dbReference type="Pfam" id="PF13411">
    <property type="entry name" value="MerR_1"/>
    <property type="match status" value="1"/>
</dbReference>
<dbReference type="PANTHER" id="PTHR30204">
    <property type="entry name" value="REDOX-CYCLING DRUG-SENSING TRANSCRIPTIONAL ACTIVATOR SOXR"/>
    <property type="match status" value="1"/>
</dbReference>
<evidence type="ECO:0000259" key="3">
    <source>
        <dbReference type="PROSITE" id="PS50937"/>
    </source>
</evidence>
<keyword evidence="5" id="KW-1185">Reference proteome</keyword>